<dbReference type="AlphaFoldDB" id="A0A8J3S4W4"/>
<dbReference type="Proteomes" id="UP000655044">
    <property type="component" value="Unassembled WGS sequence"/>
</dbReference>
<protein>
    <submittedName>
        <fullName evidence="2">Uncharacterized protein</fullName>
    </submittedName>
</protein>
<dbReference type="EMBL" id="BOOI01000015">
    <property type="protein sequence ID" value="GIH83608.1"/>
    <property type="molecule type" value="Genomic_DNA"/>
</dbReference>
<feature type="region of interest" description="Disordered" evidence="1">
    <location>
        <begin position="1"/>
        <end position="33"/>
    </location>
</feature>
<name>A0A8J3S4W4_PLARO</name>
<sequence length="67" mass="7087">MKVESLAASVPPPVPGLSSSPPQAAADRSRTRPAVTAAVLRRGIPYRRMLHLIAVLRPGPGRRADPP</sequence>
<evidence type="ECO:0000313" key="3">
    <source>
        <dbReference type="Proteomes" id="UP000655044"/>
    </source>
</evidence>
<proteinExistence type="predicted"/>
<gene>
    <name evidence="2" type="ORF">Pro02_20160</name>
</gene>
<comment type="caution">
    <text evidence="2">The sequence shown here is derived from an EMBL/GenBank/DDBJ whole genome shotgun (WGS) entry which is preliminary data.</text>
</comment>
<reference evidence="2" key="1">
    <citation type="submission" date="2021-01" db="EMBL/GenBank/DDBJ databases">
        <title>Whole genome shotgun sequence of Planobispora rosea NBRC 15558.</title>
        <authorList>
            <person name="Komaki H."/>
            <person name="Tamura T."/>
        </authorList>
    </citation>
    <scope>NUCLEOTIDE SEQUENCE</scope>
    <source>
        <strain evidence="2">NBRC 15558</strain>
    </source>
</reference>
<keyword evidence="3" id="KW-1185">Reference proteome</keyword>
<organism evidence="2 3">
    <name type="scientific">Planobispora rosea</name>
    <dbReference type="NCBI Taxonomy" id="35762"/>
    <lineage>
        <taxon>Bacteria</taxon>
        <taxon>Bacillati</taxon>
        <taxon>Actinomycetota</taxon>
        <taxon>Actinomycetes</taxon>
        <taxon>Streptosporangiales</taxon>
        <taxon>Streptosporangiaceae</taxon>
        <taxon>Planobispora</taxon>
    </lineage>
</organism>
<evidence type="ECO:0000256" key="1">
    <source>
        <dbReference type="SAM" id="MobiDB-lite"/>
    </source>
</evidence>
<accession>A0A8J3S4W4</accession>
<evidence type="ECO:0000313" key="2">
    <source>
        <dbReference type="EMBL" id="GIH83608.1"/>
    </source>
</evidence>